<dbReference type="Pfam" id="PF14450">
    <property type="entry name" value="FtsA"/>
    <property type="match status" value="1"/>
</dbReference>
<keyword evidence="5" id="KW-0997">Cell inner membrane</keyword>
<proteinExistence type="inferred from homology"/>
<dbReference type="NCBIfam" id="TIGR01174">
    <property type="entry name" value="ftsA"/>
    <property type="match status" value="1"/>
</dbReference>
<evidence type="ECO:0000313" key="10">
    <source>
        <dbReference type="Proteomes" id="UP000002407"/>
    </source>
</evidence>
<dbReference type="GO" id="GO:0032153">
    <property type="term" value="C:cell division site"/>
    <property type="evidence" value="ECO:0007669"/>
    <property type="project" value="UniProtKB-UniRule"/>
</dbReference>
<keyword evidence="2 5" id="KW-0132">Cell division</keyword>
<evidence type="ECO:0000256" key="6">
    <source>
        <dbReference type="PIRNR" id="PIRNR003101"/>
    </source>
</evidence>
<gene>
    <name evidence="5 9" type="primary">ftsA</name>
    <name evidence="9" type="ordered locus">CHAB381_0821</name>
</gene>
<dbReference type="PIRSF" id="PIRSF003101">
    <property type="entry name" value="FtsA"/>
    <property type="match status" value="1"/>
</dbReference>
<comment type="subcellular location">
    <subcellularLocation>
        <location evidence="5">Cell inner membrane</location>
        <topology evidence="5">Peripheral membrane protein</topology>
        <orientation evidence="5">Cytoplasmic side</orientation>
    </subcellularLocation>
    <text evidence="5">Localizes to the Z ring in an FtsZ-dependent manner. Targeted to the membrane through a conserved C-terminal amphipathic helix.</text>
</comment>
<dbReference type="InterPro" id="IPR020823">
    <property type="entry name" value="Cell_div_FtsA"/>
</dbReference>
<keyword evidence="4 5" id="KW-0131">Cell cycle</keyword>
<dbReference type="STRING" id="360107.CHAB381_0821"/>
<dbReference type="Gene3D" id="3.30.420.40">
    <property type="match status" value="2"/>
</dbReference>
<evidence type="ECO:0000256" key="3">
    <source>
        <dbReference type="ARBA" id="ARBA00023136"/>
    </source>
</evidence>
<dbReference type="HAMAP" id="MF_02033">
    <property type="entry name" value="FtsA"/>
    <property type="match status" value="1"/>
</dbReference>
<protein>
    <recommendedName>
        <fullName evidence="5 6">Cell division protein FtsA</fullName>
    </recommendedName>
</protein>
<comment type="subunit">
    <text evidence="5">Self-interacts. Interacts with FtsZ.</text>
</comment>
<dbReference type="OrthoDB" id="9810567at2"/>
<evidence type="ECO:0000256" key="1">
    <source>
        <dbReference type="ARBA" id="ARBA00022475"/>
    </source>
</evidence>
<feature type="region of interest" description="Disordered" evidence="7">
    <location>
        <begin position="409"/>
        <end position="431"/>
    </location>
</feature>
<evidence type="ECO:0000256" key="4">
    <source>
        <dbReference type="ARBA" id="ARBA00023306"/>
    </source>
</evidence>
<dbReference type="Pfam" id="PF02491">
    <property type="entry name" value="SHS2_FTSA"/>
    <property type="match status" value="1"/>
</dbReference>
<accession>A7I1J6</accession>
<dbReference type="SMART" id="SM00842">
    <property type="entry name" value="FtsA"/>
    <property type="match status" value="1"/>
</dbReference>
<keyword evidence="10" id="KW-1185">Reference proteome</keyword>
<sequence>MSSYILGLDIGSIDIKAVIAKSDTNGLSICGFGLAKTTGVKKGVITNIEQASNCIRKAVFDATNTAGRHYDKVVVSISGAYTKSVKSQGVITVPDNEISINEIRRAMEVAKDTANVPNNYVKLQILPYKFKVDEQDGIEDPLGMSGMRLEVSTHVIIVPENSIKNLTKSVEMAGINIDNIVLSGYASAIATLNEDEKELGVALIDMGGAVCDIVVHLGNSLMYNDILPFGSANITSDLSSGIHTSLDYAEKIKLNFDDLSVNGQSDINLPELGENGQTRNVSLEVITQILFSRIQEMLVEIYKKISASSYENKIGAGIVLTGGMAKLPDVKELTREIFSGFSIRVAKPRNLEGLHEISQDLSNSCVIGLCLYGSGNFTPYEIDSNGDLKFKGDNKILFGNDVENELNGALNDSKSDENTKENSKLSLPDKQDRPNTVKRIWNYIKSLYC</sequence>
<evidence type="ECO:0000256" key="7">
    <source>
        <dbReference type="SAM" id="MobiDB-lite"/>
    </source>
</evidence>
<dbReference type="GO" id="GO:0009898">
    <property type="term" value="C:cytoplasmic side of plasma membrane"/>
    <property type="evidence" value="ECO:0007669"/>
    <property type="project" value="UniProtKB-UniRule"/>
</dbReference>
<keyword evidence="3 5" id="KW-0472">Membrane</keyword>
<name>A7I1J6_CAMHC</name>
<evidence type="ECO:0000256" key="5">
    <source>
        <dbReference type="HAMAP-Rule" id="MF_02033"/>
    </source>
</evidence>
<comment type="function">
    <text evidence="5 6">Cell division protein that is involved in the assembly of the Z ring. May serve as a membrane anchor for the Z ring.</text>
</comment>
<evidence type="ECO:0000259" key="8">
    <source>
        <dbReference type="SMART" id="SM00842"/>
    </source>
</evidence>
<dbReference type="InterPro" id="IPR050696">
    <property type="entry name" value="FtsA/MreB"/>
</dbReference>
<dbReference type="HOGENOM" id="CLU_037850_3_1_7"/>
<dbReference type="Proteomes" id="UP000002407">
    <property type="component" value="Chromosome"/>
</dbReference>
<dbReference type="EMBL" id="CP000776">
    <property type="protein sequence ID" value="ABS52224.1"/>
    <property type="molecule type" value="Genomic_DNA"/>
</dbReference>
<dbReference type="InterPro" id="IPR043129">
    <property type="entry name" value="ATPase_NBD"/>
</dbReference>
<dbReference type="AlphaFoldDB" id="A7I1J6"/>
<dbReference type="PANTHER" id="PTHR32432">
    <property type="entry name" value="CELL DIVISION PROTEIN FTSA-RELATED"/>
    <property type="match status" value="1"/>
</dbReference>
<evidence type="ECO:0000256" key="2">
    <source>
        <dbReference type="ARBA" id="ARBA00022618"/>
    </source>
</evidence>
<dbReference type="InterPro" id="IPR003494">
    <property type="entry name" value="SHS2_FtsA"/>
</dbReference>
<keyword evidence="1 5" id="KW-1003">Cell membrane</keyword>
<dbReference type="GO" id="GO:0043093">
    <property type="term" value="P:FtsZ-dependent cytokinesis"/>
    <property type="evidence" value="ECO:0007669"/>
    <property type="project" value="UniProtKB-UniRule"/>
</dbReference>
<dbReference type="eggNOG" id="COG0849">
    <property type="taxonomic scope" value="Bacteria"/>
</dbReference>
<evidence type="ECO:0000313" key="9">
    <source>
        <dbReference type="EMBL" id="ABS52224.1"/>
    </source>
</evidence>
<reference evidence="10" key="1">
    <citation type="submission" date="2007-07" db="EMBL/GenBank/DDBJ databases">
        <title>Complete genome sequence of Campylobacter hominis ATCC BAA-381, a commensal isolated from the human gastrointestinal tract.</title>
        <authorList>
            <person name="Fouts D.E."/>
            <person name="Mongodin E.F."/>
            <person name="Puiu D."/>
            <person name="Sebastian Y."/>
            <person name="Miller W.G."/>
            <person name="Mandrell R.E."/>
            <person name="Nelson K.E."/>
        </authorList>
    </citation>
    <scope>NUCLEOTIDE SEQUENCE [LARGE SCALE GENOMIC DNA]</scope>
    <source>
        <strain evidence="10">ATCC BAA-381 / DSM 21671 / CCUG 45161 / LMG 19568 / NCTC 13146 / CH001A</strain>
    </source>
</reference>
<feature type="domain" description="SHS2" evidence="8">
    <location>
        <begin position="5"/>
        <end position="191"/>
    </location>
</feature>
<dbReference type="KEGG" id="cha:CHAB381_0821"/>
<dbReference type="RefSeq" id="WP_012108676.1">
    <property type="nucleotide sequence ID" value="NC_009714.1"/>
</dbReference>
<dbReference type="CDD" id="cd24048">
    <property type="entry name" value="ASKHA_NBD_FtsA"/>
    <property type="match status" value="1"/>
</dbReference>
<comment type="similarity">
    <text evidence="5 6">Belongs to the FtsA/MreB family.</text>
</comment>
<dbReference type="PANTHER" id="PTHR32432:SF4">
    <property type="entry name" value="CELL DIVISION PROTEIN FTSA"/>
    <property type="match status" value="1"/>
</dbReference>
<organism evidence="9 10">
    <name type="scientific">Campylobacter hominis (strain ATCC BAA-381 / DSM 21671 / CCUG 45161 / LMG 19568 / NCTC 13146 / CH001A)</name>
    <dbReference type="NCBI Taxonomy" id="360107"/>
    <lineage>
        <taxon>Bacteria</taxon>
        <taxon>Pseudomonadati</taxon>
        <taxon>Campylobacterota</taxon>
        <taxon>Epsilonproteobacteria</taxon>
        <taxon>Campylobacterales</taxon>
        <taxon>Campylobacteraceae</taxon>
        <taxon>Campylobacter</taxon>
    </lineage>
</organism>
<feature type="compositionally biased region" description="Basic and acidic residues" evidence="7">
    <location>
        <begin position="413"/>
        <end position="431"/>
    </location>
</feature>
<dbReference type="SUPFAM" id="SSF53067">
    <property type="entry name" value="Actin-like ATPase domain"/>
    <property type="match status" value="2"/>
</dbReference>